<evidence type="ECO:0000313" key="8">
    <source>
        <dbReference type="Proteomes" id="UP001589747"/>
    </source>
</evidence>
<gene>
    <name evidence="7" type="ORF">ACFFSY_04150</name>
</gene>
<dbReference type="Gene3D" id="3.40.50.150">
    <property type="entry name" value="Vaccinia Virus protein VP39"/>
    <property type="match status" value="1"/>
</dbReference>
<comment type="catalytic activity">
    <reaction evidence="1">
        <text>L-glutamyl-[protein] + S-adenosyl-L-methionine = [protein]-L-glutamate 5-O-methyl ester + S-adenosyl-L-homocysteine</text>
        <dbReference type="Rhea" id="RHEA:24452"/>
        <dbReference type="Rhea" id="RHEA-COMP:10208"/>
        <dbReference type="Rhea" id="RHEA-COMP:10311"/>
        <dbReference type="ChEBI" id="CHEBI:29973"/>
        <dbReference type="ChEBI" id="CHEBI:57856"/>
        <dbReference type="ChEBI" id="CHEBI:59789"/>
        <dbReference type="ChEBI" id="CHEBI:82795"/>
        <dbReference type="EC" id="2.1.1.80"/>
    </reaction>
</comment>
<evidence type="ECO:0000256" key="4">
    <source>
        <dbReference type="ARBA" id="ARBA00022679"/>
    </source>
</evidence>
<accession>A0ABV5KIX9</accession>
<reference evidence="7 8" key="1">
    <citation type="submission" date="2024-09" db="EMBL/GenBank/DDBJ databases">
        <authorList>
            <person name="Sun Q."/>
            <person name="Mori K."/>
        </authorList>
    </citation>
    <scope>NUCLEOTIDE SEQUENCE [LARGE SCALE GENOMIC DNA]</scope>
    <source>
        <strain evidence="7 8">TISTR 2452</strain>
    </source>
</reference>
<dbReference type="PANTHER" id="PTHR24422:SF10">
    <property type="entry name" value="CHEMOTAXIS PROTEIN METHYLTRANSFERASE 2"/>
    <property type="match status" value="1"/>
</dbReference>
<keyword evidence="5" id="KW-0949">S-adenosyl-L-methionine</keyword>
<dbReference type="InterPro" id="IPR022642">
    <property type="entry name" value="CheR_C"/>
</dbReference>
<dbReference type="InterPro" id="IPR050903">
    <property type="entry name" value="Bact_Chemotaxis_MeTrfase"/>
</dbReference>
<dbReference type="InterPro" id="IPR036804">
    <property type="entry name" value="CheR_N_sf"/>
</dbReference>
<name>A0ABV5KIX9_9BACL</name>
<dbReference type="InterPro" id="IPR000780">
    <property type="entry name" value="CheR_MeTrfase"/>
</dbReference>
<evidence type="ECO:0000313" key="7">
    <source>
        <dbReference type="EMBL" id="MFB9325114.1"/>
    </source>
</evidence>
<evidence type="ECO:0000259" key="6">
    <source>
        <dbReference type="PROSITE" id="PS50123"/>
    </source>
</evidence>
<dbReference type="PRINTS" id="PR00996">
    <property type="entry name" value="CHERMTFRASE"/>
</dbReference>
<dbReference type="InterPro" id="IPR029063">
    <property type="entry name" value="SAM-dependent_MTases_sf"/>
</dbReference>
<evidence type="ECO:0000256" key="5">
    <source>
        <dbReference type="ARBA" id="ARBA00022691"/>
    </source>
</evidence>
<keyword evidence="3 7" id="KW-0489">Methyltransferase</keyword>
<dbReference type="PROSITE" id="PS50123">
    <property type="entry name" value="CHER"/>
    <property type="match status" value="1"/>
</dbReference>
<comment type="caution">
    <text evidence="7">The sequence shown here is derived from an EMBL/GenBank/DDBJ whole genome shotgun (WGS) entry which is preliminary data.</text>
</comment>
<dbReference type="EC" id="2.1.1.80" evidence="2"/>
<dbReference type="Proteomes" id="UP001589747">
    <property type="component" value="Unassembled WGS sequence"/>
</dbReference>
<protein>
    <recommendedName>
        <fullName evidence="2">protein-glutamate O-methyltransferase</fullName>
        <ecNumber evidence="2">2.1.1.80</ecNumber>
    </recommendedName>
</protein>
<evidence type="ECO:0000256" key="3">
    <source>
        <dbReference type="ARBA" id="ARBA00022603"/>
    </source>
</evidence>
<dbReference type="SMART" id="SM00138">
    <property type="entry name" value="MeTrc"/>
    <property type="match status" value="1"/>
</dbReference>
<dbReference type="Gene3D" id="1.10.155.10">
    <property type="entry name" value="Chemotaxis receptor methyltransferase CheR, N-terminal domain"/>
    <property type="match status" value="1"/>
</dbReference>
<feature type="domain" description="CheR-type methyltransferase" evidence="6">
    <location>
        <begin position="1"/>
        <end position="273"/>
    </location>
</feature>
<dbReference type="EMBL" id="JBHMDO010000008">
    <property type="protein sequence ID" value="MFB9325114.1"/>
    <property type="molecule type" value="Genomic_DNA"/>
</dbReference>
<proteinExistence type="predicted"/>
<evidence type="ECO:0000256" key="2">
    <source>
        <dbReference type="ARBA" id="ARBA00012534"/>
    </source>
</evidence>
<keyword evidence="8" id="KW-1185">Reference proteome</keyword>
<evidence type="ECO:0000256" key="1">
    <source>
        <dbReference type="ARBA" id="ARBA00001541"/>
    </source>
</evidence>
<dbReference type="Pfam" id="PF01739">
    <property type="entry name" value="CheR"/>
    <property type="match status" value="1"/>
</dbReference>
<keyword evidence="4" id="KW-0808">Transferase</keyword>
<sequence length="275" mass="31384">MSGINVERQDARLKLLAEKIYTHCGMNYTDNLGMLGSKIEGRLSELNMSCLDYCSYLSENAAEWEKLIIAVTINETYFFREEQQLDEMVRLVKTELAGKGMVNIWSSACSTGEEPYSLVMALDAAGVPLDRIQVYASDINAKVLQIAENGRYHRNSLCFRRTPDAMKRIYFAQEGDWFVMNARIRDRVRFMRLNLLDGTAIAKLPAMDILFCRNVLIYFDDATIKRVMWSFHNRLQEGGLLFLGHAETMRGGNEIGFEAVSCPSTFYYRKVKGGL</sequence>
<dbReference type="SUPFAM" id="SSF47757">
    <property type="entry name" value="Chemotaxis receptor methyltransferase CheR, N-terminal domain"/>
    <property type="match status" value="1"/>
</dbReference>
<dbReference type="SUPFAM" id="SSF53335">
    <property type="entry name" value="S-adenosyl-L-methionine-dependent methyltransferases"/>
    <property type="match status" value="1"/>
</dbReference>
<dbReference type="PANTHER" id="PTHR24422">
    <property type="entry name" value="CHEMOTAXIS PROTEIN METHYLTRANSFERASE"/>
    <property type="match status" value="1"/>
</dbReference>
<dbReference type="RefSeq" id="WP_377490307.1">
    <property type="nucleotide sequence ID" value="NZ_JBHMDO010000008.1"/>
</dbReference>
<organism evidence="7 8">
    <name type="scientific">Paenibacillus aurantiacus</name>
    <dbReference type="NCBI Taxonomy" id="1936118"/>
    <lineage>
        <taxon>Bacteria</taxon>
        <taxon>Bacillati</taxon>
        <taxon>Bacillota</taxon>
        <taxon>Bacilli</taxon>
        <taxon>Bacillales</taxon>
        <taxon>Paenibacillaceae</taxon>
        <taxon>Paenibacillus</taxon>
    </lineage>
</organism>
<dbReference type="GO" id="GO:0008168">
    <property type="term" value="F:methyltransferase activity"/>
    <property type="evidence" value="ECO:0007669"/>
    <property type="project" value="UniProtKB-KW"/>
</dbReference>
<dbReference type="GO" id="GO:0032259">
    <property type="term" value="P:methylation"/>
    <property type="evidence" value="ECO:0007669"/>
    <property type="project" value="UniProtKB-KW"/>
</dbReference>